<dbReference type="InterPro" id="IPR050401">
    <property type="entry name" value="Cyclic_nucleotide_synthase"/>
</dbReference>
<reference evidence="13 14" key="1">
    <citation type="submission" date="2021-04" db="EMBL/GenBank/DDBJ databases">
        <authorList>
            <person name="Bliznina A."/>
        </authorList>
    </citation>
    <scope>NUCLEOTIDE SEQUENCE [LARGE SCALE GENOMIC DNA]</scope>
</reference>
<evidence type="ECO:0000313" key="14">
    <source>
        <dbReference type="Proteomes" id="UP001158576"/>
    </source>
</evidence>
<dbReference type="InterPro" id="IPR011009">
    <property type="entry name" value="Kinase-like_dom_sf"/>
</dbReference>
<dbReference type="Pfam" id="PF00069">
    <property type="entry name" value="Pkinase"/>
    <property type="match status" value="1"/>
</dbReference>
<evidence type="ECO:0000256" key="5">
    <source>
        <dbReference type="ARBA" id="ARBA00022989"/>
    </source>
</evidence>
<dbReference type="Proteomes" id="UP001158576">
    <property type="component" value="Chromosome XSR"/>
</dbReference>
<evidence type="ECO:0000259" key="11">
    <source>
        <dbReference type="PROSITE" id="PS50011"/>
    </source>
</evidence>
<dbReference type="PANTHER" id="PTHR11920:SF494">
    <property type="entry name" value="ATRIAL NATRIURETIC PEPTIDE RECEPTOR 2"/>
    <property type="match status" value="1"/>
</dbReference>
<keyword evidence="8" id="KW-0141">cGMP biosynthesis</keyword>
<feature type="transmembrane region" description="Helical" evidence="10">
    <location>
        <begin position="120"/>
        <end position="143"/>
    </location>
</feature>
<feature type="domain" description="Guanylate cyclase" evidence="12">
    <location>
        <begin position="610"/>
        <end position="752"/>
    </location>
</feature>
<keyword evidence="6 10" id="KW-0472">Membrane</keyword>
<protein>
    <recommendedName>
        <fullName evidence="2">guanylate cyclase</fullName>
        <ecNumber evidence="2">4.6.1.2</ecNumber>
    </recommendedName>
</protein>
<evidence type="ECO:0000256" key="6">
    <source>
        <dbReference type="ARBA" id="ARBA00023136"/>
    </source>
</evidence>
<evidence type="ECO:0000259" key="12">
    <source>
        <dbReference type="PROSITE" id="PS50125"/>
    </source>
</evidence>
<dbReference type="SMART" id="SM00044">
    <property type="entry name" value="CYCc"/>
    <property type="match status" value="1"/>
</dbReference>
<evidence type="ECO:0000256" key="1">
    <source>
        <dbReference type="ARBA" id="ARBA00004167"/>
    </source>
</evidence>
<dbReference type="Gene3D" id="3.30.70.1230">
    <property type="entry name" value="Nucleotide cyclase"/>
    <property type="match status" value="1"/>
</dbReference>
<evidence type="ECO:0000256" key="7">
    <source>
        <dbReference type="ARBA" id="ARBA00023239"/>
    </source>
</evidence>
<evidence type="ECO:0000256" key="9">
    <source>
        <dbReference type="SAM" id="MobiDB-lite"/>
    </source>
</evidence>
<dbReference type="SUPFAM" id="SSF55073">
    <property type="entry name" value="Nucleotide cyclase"/>
    <property type="match status" value="1"/>
</dbReference>
<evidence type="ECO:0000256" key="2">
    <source>
        <dbReference type="ARBA" id="ARBA00012202"/>
    </source>
</evidence>
<dbReference type="InterPro" id="IPR001054">
    <property type="entry name" value="A/G_cyclase"/>
</dbReference>
<organism evidence="13 14">
    <name type="scientific">Oikopleura dioica</name>
    <name type="common">Tunicate</name>
    <dbReference type="NCBI Taxonomy" id="34765"/>
    <lineage>
        <taxon>Eukaryota</taxon>
        <taxon>Metazoa</taxon>
        <taxon>Chordata</taxon>
        <taxon>Tunicata</taxon>
        <taxon>Appendicularia</taxon>
        <taxon>Copelata</taxon>
        <taxon>Oikopleuridae</taxon>
        <taxon>Oikopleura</taxon>
    </lineage>
</organism>
<dbReference type="Gene3D" id="6.10.250.780">
    <property type="match status" value="1"/>
</dbReference>
<keyword evidence="14" id="KW-1185">Reference proteome</keyword>
<keyword evidence="7" id="KW-0456">Lyase</keyword>
<evidence type="ECO:0000256" key="4">
    <source>
        <dbReference type="ARBA" id="ARBA00022741"/>
    </source>
</evidence>
<evidence type="ECO:0000256" key="3">
    <source>
        <dbReference type="ARBA" id="ARBA00022692"/>
    </source>
</evidence>
<dbReference type="PROSITE" id="PS50125">
    <property type="entry name" value="GUANYLATE_CYCLASE_2"/>
    <property type="match status" value="1"/>
</dbReference>
<feature type="compositionally biased region" description="Polar residues" evidence="9">
    <location>
        <begin position="834"/>
        <end position="874"/>
    </location>
</feature>
<dbReference type="EMBL" id="OU015569">
    <property type="protein sequence ID" value="CAG5095212.1"/>
    <property type="molecule type" value="Genomic_DNA"/>
</dbReference>
<keyword evidence="4" id="KW-0547">Nucleotide-binding</keyword>
<feature type="domain" description="Protein kinase" evidence="11">
    <location>
        <begin position="184"/>
        <end position="538"/>
    </location>
</feature>
<dbReference type="PANTHER" id="PTHR11920">
    <property type="entry name" value="GUANYLYL CYCLASE"/>
    <property type="match status" value="1"/>
</dbReference>
<dbReference type="InterPro" id="IPR000719">
    <property type="entry name" value="Prot_kinase_dom"/>
</dbReference>
<dbReference type="SUPFAM" id="SSF56112">
    <property type="entry name" value="Protein kinase-like (PK-like)"/>
    <property type="match status" value="1"/>
</dbReference>
<dbReference type="EC" id="4.6.1.2" evidence="2"/>
<gene>
    <name evidence="13" type="ORF">OKIOD_LOCUS5640</name>
</gene>
<dbReference type="Pfam" id="PF00211">
    <property type="entry name" value="Guanylate_cyc"/>
    <property type="match status" value="1"/>
</dbReference>
<dbReference type="CDD" id="cd07302">
    <property type="entry name" value="CHD"/>
    <property type="match status" value="1"/>
</dbReference>
<proteinExistence type="predicted"/>
<name>A0ABN7SG07_OIKDI</name>
<keyword evidence="3 10" id="KW-0812">Transmembrane</keyword>
<keyword evidence="5 10" id="KW-1133">Transmembrane helix</keyword>
<comment type="subcellular location">
    <subcellularLocation>
        <location evidence="1">Membrane</location>
        <topology evidence="1">Single-pass membrane protein</topology>
    </subcellularLocation>
</comment>
<accession>A0ABN7SG07</accession>
<dbReference type="Gene3D" id="1.10.510.10">
    <property type="entry name" value="Transferase(Phosphotransferase) domain 1"/>
    <property type="match status" value="1"/>
</dbReference>
<sequence length="950" mass="107016">MIAESYADAFYGFAQALSELGGDADPYDLVRFFDGVEISYKQTDKKIVMNKNSDEQMDFNVFRSINDEWALSLQTISEVGDISIQEIMSLWNGGVPPSGNPKCGLDNSKCVGNTNLSKGAFAGIITTVGVVVIIALGLGYFCYKNWKKKNDSKGLVIIIPESEIKLKPEIRDNRPTSTTNNSYYSGIRSFSRSSRNLSVSSLSSSFSSDFPISKSKTIVPGYYSDTFVALKRLSPEIDNLPKSLNTLGVISELRHLVQLQHNHIAKIYGVYSCSVEGEVRASLVTEFGTKGSLKDLLEDKDTSKFNLTWEMKRCLMLDVIQGLSAIHRESNLGFHGNLKSQNCIVDGRLTVKLTDFGLASLLDPVRHARKEERLKKEESKTDAYYQALLWMAPEKLMLECSELFKSTSKSTYDSIQIESRDKVKREQSADMYSFGIICHEIMYRKGLFWLGPDSEEPENFEFTRPQNIIKRMFRKEASKSDSQPFLDDIERPDRFSVEDADVFTVSPTLKAMVEGCWTKNPDERLKKSDSEQIIKGLVSKMQASSLVDSLMDRMEDYSCHLEDLVEERTIQYKKEKERADDLLYRMLPKCVADDMKNGRPIKPRQFDNATVFFSDIVNFAQITKCLESRPKEIVSMLDQLYTLFDSITERFKDIYKVETIGADYMVVSGLPEPLENPPPGYYAGEIAKFSLELMKNVKVELNKMDPNSDDVLWLKNLRIGFHSGSLVAGVVGQKMPRYCLFGDTVNTASRMKSNGKELKIHVSSEAYAELVQTNMFHLESRGKVHLKGRGEMDCYWLVEQINALESFGGDYPQSSIMKPPVGGARKHARKQDRNTITEGNSAKRSSGNMNSYGRQSGQGTQNHSRNNTGRSNFIETDDDVFETGKRRKTMPSVCFGESPQIIEISDTGRNFLGGLAPEQPSNFLAAERTMPKISASSKQSSGYYLGLRFK</sequence>
<dbReference type="InterPro" id="IPR029787">
    <property type="entry name" value="Nucleotide_cyclase"/>
</dbReference>
<evidence type="ECO:0000256" key="10">
    <source>
        <dbReference type="SAM" id="Phobius"/>
    </source>
</evidence>
<evidence type="ECO:0000256" key="8">
    <source>
        <dbReference type="ARBA" id="ARBA00023293"/>
    </source>
</evidence>
<dbReference type="PROSITE" id="PS50011">
    <property type="entry name" value="PROTEIN_KINASE_DOM"/>
    <property type="match status" value="1"/>
</dbReference>
<feature type="region of interest" description="Disordered" evidence="9">
    <location>
        <begin position="812"/>
        <end position="882"/>
    </location>
</feature>
<evidence type="ECO:0000313" key="13">
    <source>
        <dbReference type="EMBL" id="CAG5095212.1"/>
    </source>
</evidence>